<organism evidence="2 3">
    <name type="scientific">Aduncisulcus paluster</name>
    <dbReference type="NCBI Taxonomy" id="2918883"/>
    <lineage>
        <taxon>Eukaryota</taxon>
        <taxon>Metamonada</taxon>
        <taxon>Carpediemonas-like organisms</taxon>
        <taxon>Aduncisulcus</taxon>
    </lineage>
</organism>
<feature type="region of interest" description="Disordered" evidence="1">
    <location>
        <begin position="861"/>
        <end position="885"/>
    </location>
</feature>
<accession>A0ABQ5KU52</accession>
<sequence length="2654" mass="299490">MLYTGSCLVCVSDLGIFAEIPLFSLIPAPTMLSISSTRSFFHVDRLPLPVTCAHPCPSIEGILFGHTDGSVSIICIEDGRLSSHQSCCIMVDLGKDRTNPTGVKGSREASKHMIQHSERTHKSKKSRRAVVRDDPKHLPTGNGDISLAMDISSSSSSSHIASPLSLLSNDSSPVPPQHPPTSPSSSEDTQMVPTDVTVGPGYARAIICIKQSLLHPSFFFLSSFSTVYVLCIEEESATMGRGKDSSKKRNIKYDLCLVARLLKNERPITSLSSHLKYPISHHNGSSRSDTTGRAGQDGIMKPKPRNKDECLLLECNGAMYNICSVWARVHRIQLENKKFPTTGTYSDLIFFSKHVLKIDAIKNRINLTDSCLQTAPTVTDEEIMQFLALMRKECPWTCTAPTVTDEEIMQFLALMRKECPWTVKCECQTSRSKEMELRQLERNNTNFLLYKTSLQGSQLSSFVSSPLLPSITNIGTVAKVLFNSKWHVVVFESGICCVSTVSEVQDQKKMVASHVQHAKLSVFSLYSHAISARSTRNPLLMTILGSVMIVINEATILCFFLDSGQLLSIKTLPFSPTSVFSCESFACAWDSKHCVIISGVSLDVCMYFTPQGMNGLKEEKRIEIVSTDIKSDSKASKSRTKNTKNEKKVISYKVYWDSGSEHFSSRNISKGLDSHYIEYMAHCDQDILAMHQTPVDKQTMGDSVPRSEILYDLEFDDISMAEEEDHVYLLILTRGLNEKKVISYKVYWDSGSEHFSSRNISKGLDSHYIEYMAHCDQDILAMHQTPVDKQTMGDSVPRSEILYDLEFDDISMAEEEDHVYLLILTRGLVSIFHFYKHTYSRVNEEEIMKLFKSTRKVEEIAHDLDGESPDGREKEDSVDEKKDDPLLNTDEFKVHREFIEEIDPFSPMRLNLLTSFTLSSIQTVHIISYASPKALYTFVITHGLPIQCYTTMYEEEEEEEEEIVGEMLAEQDASSSARIASRIYSSLVTSPNLTTSLSSLISIQADAFKHNDSDKKDCYTTMYEEEEEEEEEEIVGEMLAEQDASSSARIASRIYSSLVTSPNLTTSLSSLISIQADAFKHNDSDKKDVESEGNEAKTKQAIQDITDIKYDPLLGCFVFYTKTGTYSESVGSIDGPLSPRKVCEGICSVLSNRCCVSFLNGSINLYCLNPEHAITIDHSPRTVITPTSAVRNKYIYFGDYSFRFESRHSLNILSSLTSSKFSRQNAIPCSFTGATLLWSRTIPSSFDITLHSHSQSQSQSHSQEIHSPLSAMGKDKPLRESTSPSSSHHHTSELHRGFVLNTLLQDQLQQREDKHKDMEENHAIQGEQQSRLAAIEKQLREIKAGSSQVREIQPNSQTSIVAATSPQTSNITAPSEFQGHNEIIQRLESKFEKEMFEMKLLMQQQQIILLQQHQISQQQQSNVLDPIPSADKLHSHQKKPVESGDILSDDHLDEHEKILSLKDVEEAAKAVEREIMLKKIRSGSYHTSEHGIVDESSFTLTSDEVMSSTEIVRRTGVIRTNSIKYGVPKESAQPRVFTKQSIIPSMKGRSVSFGESKILPADHSPHTYHFTVSDQVSEDGYSSDTSAIDGLNDQESQRVKAKDSPTSVSSQSQNYNFSVIQPHRDQSILSHRRQTTLQRIEQLDSSLIFESQQQLQRMEALRSEKNRHLVSKHGDVIFKVRSEPEKKVHPSQGSDPMQSSPLDLVGDKQISFPPLAFSNHVTMQPMPFSLEAKTRSAVELEERRKWQQEMLRKEQIAKETVPSSLDMVDIEEKEKDLVKWQKYEERKRKIQQKKEKKRSDKRIERRVQEYTRHLVLQNEGEEGLKRYDEEKKEEKRRIRIKKRIKKRHRAQKLLASTDSISDLSSSISSSLSESEYDSVNSSISSDVSMTESRSKRLHKKKRDSIQENQRKTIVHPQNMQIPHPPDIIPQDSTVPMTYSGSTSMKAALGQTLIDLLSESLVGRHMRFPHERDPERDLEEYETIDLRRRERQREYLRAKQKKDEDVISRKPKETIPERFVSNERAQEHPSEVIDDRKEEREKAEVDQPKSKEIHEKQEESNSFESEFSFSSSTSVHSKSTAREKEEKQDFSPSFSTSTKVTSSSEIQEKEVKLSSQSATHEEEEEQSGEEFDFSFSEESKEGAASPEAQPVKGSKISTSTDIKSSLSSLGEDKIAQQEEEEVSHESSFLTSAEASSRGSQGSGNIKGKEDKDSDRKKHEEGKDIGAKKEKTEEEEKEEEEEGGAERDLHRMSNVLTPGTPGTPATPGTPGTTLSIPSPSSISVLGVKVRKDDPFAQIIRDEEARVKKEKQENIVREQKRIADEEARVQKEKDEKEREERKRKEILDKYNIETDDSSTFADIDRELASSSPSHGFNNEYIGPIPDHSTRLDDRLSRRGGLGFLSEASAGVGPGEDEGDGSSHRSRQDIDDIRMSGEHHDEYYSTDYGAIGDAKLRHEPDTSPGLELIRKNVEKELSQRIRNRNSHTVLFQDGEESERMVGGSFDELSYGVEEEEEEDGDTYMREGRRSLNRSLSSNISIIPQVDEIQPHREFGEDPFRRKESVLPHEKQGFSYRHTGLRISGDEQLSPPRQAQLKHFDSSQSKASSGSAFGRASRLLAHVGSGEIDEKLQDTSSFAIDKDDGLGEFGGDFDIDIWE</sequence>
<gene>
    <name evidence="2" type="ORF">ADUPG1_008363</name>
</gene>
<feature type="compositionally biased region" description="Basic and acidic residues" evidence="1">
    <location>
        <begin position="2384"/>
        <end position="2393"/>
    </location>
</feature>
<feature type="compositionally biased region" description="Basic and acidic residues" evidence="1">
    <location>
        <begin position="105"/>
        <end position="120"/>
    </location>
</feature>
<dbReference type="EMBL" id="BQXS01010931">
    <property type="protein sequence ID" value="GKT35143.1"/>
    <property type="molecule type" value="Genomic_DNA"/>
</dbReference>
<feature type="compositionally biased region" description="Low complexity" evidence="1">
    <location>
        <begin position="2090"/>
        <end position="2103"/>
    </location>
</feature>
<feature type="compositionally biased region" description="Acidic residues" evidence="1">
    <location>
        <begin position="2120"/>
        <end position="2131"/>
    </location>
</feature>
<reference evidence="2" key="1">
    <citation type="submission" date="2022-03" db="EMBL/GenBank/DDBJ databases">
        <title>Draft genome sequence of Aduncisulcus paluster, a free-living microaerophilic Fornicata.</title>
        <authorList>
            <person name="Yuyama I."/>
            <person name="Kume K."/>
            <person name="Tamura T."/>
            <person name="Inagaki Y."/>
            <person name="Hashimoto T."/>
        </authorList>
    </citation>
    <scope>NUCLEOTIDE SEQUENCE</scope>
    <source>
        <strain evidence="2">NY0171</strain>
    </source>
</reference>
<evidence type="ECO:0000256" key="1">
    <source>
        <dbReference type="SAM" id="MobiDB-lite"/>
    </source>
</evidence>
<feature type="compositionally biased region" description="Polar residues" evidence="1">
    <location>
        <begin position="2187"/>
        <end position="2202"/>
    </location>
</feature>
<evidence type="ECO:0000313" key="3">
    <source>
        <dbReference type="Proteomes" id="UP001057375"/>
    </source>
</evidence>
<dbReference type="Proteomes" id="UP001057375">
    <property type="component" value="Unassembled WGS sequence"/>
</dbReference>
<feature type="compositionally biased region" description="Low complexity" evidence="1">
    <location>
        <begin position="2255"/>
        <end position="2278"/>
    </location>
</feature>
<feature type="compositionally biased region" description="Basic and acidic residues" evidence="1">
    <location>
        <begin position="2205"/>
        <end position="2232"/>
    </location>
</feature>
<feature type="compositionally biased region" description="Low complexity" evidence="1">
    <location>
        <begin position="2059"/>
        <end position="2077"/>
    </location>
</feature>
<feature type="compositionally biased region" description="Basic and acidic residues" evidence="1">
    <location>
        <begin position="1310"/>
        <end position="1322"/>
    </location>
</feature>
<feature type="region of interest" description="Disordered" evidence="1">
    <location>
        <begin position="279"/>
        <end position="301"/>
    </location>
</feature>
<feature type="region of interest" description="Disordered" evidence="1">
    <location>
        <begin position="2571"/>
        <end position="2606"/>
    </location>
</feature>
<feature type="region of interest" description="Disordered" evidence="1">
    <location>
        <begin position="1310"/>
        <end position="1330"/>
    </location>
</feature>
<keyword evidence="3" id="KW-1185">Reference proteome</keyword>
<feature type="region of interest" description="Disordered" evidence="1">
    <location>
        <begin position="98"/>
        <end position="191"/>
    </location>
</feature>
<feature type="compositionally biased region" description="Low complexity" evidence="1">
    <location>
        <begin position="2597"/>
        <end position="2606"/>
    </location>
</feature>
<feature type="region of interest" description="Disordered" evidence="1">
    <location>
        <begin position="1994"/>
        <end position="2278"/>
    </location>
</feature>
<feature type="compositionally biased region" description="Pro residues" evidence="1">
    <location>
        <begin position="173"/>
        <end position="182"/>
    </location>
</feature>
<proteinExistence type="predicted"/>
<feature type="compositionally biased region" description="Low complexity" evidence="1">
    <location>
        <begin position="1251"/>
        <end position="1267"/>
    </location>
</feature>
<feature type="region of interest" description="Disordered" evidence="1">
    <location>
        <begin position="2365"/>
        <end position="2437"/>
    </location>
</feature>
<feature type="compositionally biased region" description="Polar residues" evidence="1">
    <location>
        <begin position="282"/>
        <end position="293"/>
    </location>
</feature>
<feature type="compositionally biased region" description="Basic and acidic residues" evidence="1">
    <location>
        <begin position="2417"/>
        <end position="2437"/>
    </location>
</feature>
<feature type="compositionally biased region" description="Basic and acidic residues" evidence="1">
    <location>
        <begin position="1994"/>
        <end position="2058"/>
    </location>
</feature>
<comment type="caution">
    <text evidence="2">The sequence shown here is derived from an EMBL/GenBank/DDBJ whole genome shotgun (WGS) entry which is preliminary data.</text>
</comment>
<feature type="compositionally biased region" description="Low complexity" evidence="1">
    <location>
        <begin position="1863"/>
        <end position="1888"/>
    </location>
</feature>
<feature type="compositionally biased region" description="Basic and acidic residues" evidence="1">
    <location>
        <begin position="2079"/>
        <end position="2088"/>
    </location>
</feature>
<feature type="region of interest" description="Disordered" evidence="1">
    <location>
        <begin position="1863"/>
        <end position="1911"/>
    </location>
</feature>
<feature type="compositionally biased region" description="Low complexity" evidence="1">
    <location>
        <begin position="2153"/>
        <end position="2168"/>
    </location>
</feature>
<name>A0ABQ5KU52_9EUKA</name>
<feature type="region of interest" description="Disordered" evidence="1">
    <location>
        <begin position="2317"/>
        <end position="2346"/>
    </location>
</feature>
<feature type="region of interest" description="Disordered" evidence="1">
    <location>
        <begin position="1250"/>
        <end position="1295"/>
    </location>
</feature>
<evidence type="ECO:0000313" key="2">
    <source>
        <dbReference type="EMBL" id="GKT35143.1"/>
    </source>
</evidence>
<feature type="compositionally biased region" description="Low complexity" evidence="1">
    <location>
        <begin position="145"/>
        <end position="172"/>
    </location>
</feature>
<feature type="region of interest" description="Disordered" evidence="1">
    <location>
        <begin position="1579"/>
        <end position="1612"/>
    </location>
</feature>
<protein>
    <submittedName>
        <fullName evidence="2">Uncharacterized protein</fullName>
    </submittedName>
</protein>